<reference evidence="5" key="1">
    <citation type="submission" date="2025-08" db="UniProtKB">
        <authorList>
            <consortium name="RefSeq"/>
        </authorList>
    </citation>
    <scope>IDENTIFICATION</scope>
</reference>
<feature type="domain" description="K Homology" evidence="3">
    <location>
        <begin position="145"/>
        <end position="218"/>
    </location>
</feature>
<keyword evidence="4" id="KW-1185">Reference proteome</keyword>
<organism evidence="4 5">
    <name type="scientific">Heterocephalus glaber</name>
    <name type="common">Naked mole rat</name>
    <dbReference type="NCBI Taxonomy" id="10181"/>
    <lineage>
        <taxon>Eukaryota</taxon>
        <taxon>Metazoa</taxon>
        <taxon>Chordata</taxon>
        <taxon>Craniata</taxon>
        <taxon>Vertebrata</taxon>
        <taxon>Euteleostomi</taxon>
        <taxon>Mammalia</taxon>
        <taxon>Eutheria</taxon>
        <taxon>Euarchontoglires</taxon>
        <taxon>Glires</taxon>
        <taxon>Rodentia</taxon>
        <taxon>Hystricomorpha</taxon>
        <taxon>Bathyergidae</taxon>
        <taxon>Heterocephalus</taxon>
    </lineage>
</organism>
<protein>
    <submittedName>
        <fullName evidence="5">Insulin-like growth factor 2 mRNA-binding protein 2</fullName>
    </submittedName>
</protein>
<dbReference type="RefSeq" id="XP_021108293.1">
    <property type="nucleotide sequence ID" value="XM_021252634.1"/>
</dbReference>
<keyword evidence="2" id="KW-0694">RNA-binding</keyword>
<dbReference type="InterPro" id="IPR004088">
    <property type="entry name" value="KH_dom_type_1"/>
</dbReference>
<gene>
    <name evidence="5" type="primary">LOC101710981</name>
</gene>
<dbReference type="GO" id="GO:0003723">
    <property type="term" value="F:RNA binding"/>
    <property type="evidence" value="ECO:0007669"/>
    <property type="project" value="UniProtKB-UniRule"/>
</dbReference>
<evidence type="ECO:0000256" key="2">
    <source>
        <dbReference type="PROSITE-ProRule" id="PRU00117"/>
    </source>
</evidence>
<accession>A0AAX6SIE1</accession>
<proteinExistence type="predicted"/>
<dbReference type="InterPro" id="IPR035979">
    <property type="entry name" value="RBD_domain_sf"/>
</dbReference>
<dbReference type="SUPFAM" id="SSF54791">
    <property type="entry name" value="Eukaryotic type KH-domain (KH-domain type I)"/>
    <property type="match status" value="1"/>
</dbReference>
<feature type="non-terminal residue" evidence="5">
    <location>
        <position position="1"/>
    </location>
</feature>
<dbReference type="GeneID" id="101710981"/>
<dbReference type="PROSITE" id="PS50084">
    <property type="entry name" value="KH_TYPE_1"/>
    <property type="match status" value="1"/>
</dbReference>
<evidence type="ECO:0000259" key="3">
    <source>
        <dbReference type="SMART" id="SM00322"/>
    </source>
</evidence>
<evidence type="ECO:0000313" key="5">
    <source>
        <dbReference type="RefSeq" id="XP_021108293.1"/>
    </source>
</evidence>
<dbReference type="Gene3D" id="3.30.1370.10">
    <property type="entry name" value="K Homology domain, type 1"/>
    <property type="match status" value="1"/>
</dbReference>
<evidence type="ECO:0000313" key="4">
    <source>
        <dbReference type="Proteomes" id="UP000694906"/>
    </source>
</evidence>
<keyword evidence="1" id="KW-0677">Repeat</keyword>
<dbReference type="SMART" id="SM00322">
    <property type="entry name" value="KH"/>
    <property type="match status" value="1"/>
</dbReference>
<name>A0AAX6SIE1_HETGA</name>
<dbReference type="SUPFAM" id="SSF54928">
    <property type="entry name" value="RNA-binding domain, RBD"/>
    <property type="match status" value="1"/>
</dbReference>
<dbReference type="PANTHER" id="PTHR10288">
    <property type="entry name" value="KH DOMAIN CONTAINING RNA BINDING PROTEIN"/>
    <property type="match status" value="1"/>
</dbReference>
<dbReference type="AlphaFoldDB" id="A0AAX6SIE1"/>
<dbReference type="Pfam" id="PF00013">
    <property type="entry name" value="KH_1"/>
    <property type="match status" value="1"/>
</dbReference>
<dbReference type="Proteomes" id="UP000694906">
    <property type="component" value="Unplaced"/>
</dbReference>
<sequence>ESVTEYGFIFTGAGKFRFETSLLTYSGRCRTTKHRQISCETKCTPGLLFFNLMIWYWMDFWLSMGQWRMWNKTCMLEYLCVRDTYICLSLRIYPYSLVFKEQKTTGETLSRRVNTDTETAVVNVTYATREEAKIATEKLSGHQFENHSFKISYIPDEEFVGAIIGKEGLTIKNITKKTQSRVDIHRKENSGAAEKPVTIHATPEGTSEACRMILEIMQKEADETKL</sequence>
<dbReference type="InterPro" id="IPR036612">
    <property type="entry name" value="KH_dom_type_1_sf"/>
</dbReference>
<evidence type="ECO:0000256" key="1">
    <source>
        <dbReference type="ARBA" id="ARBA00022737"/>
    </source>
</evidence>
<dbReference type="InterPro" id="IPR004087">
    <property type="entry name" value="KH_dom"/>
</dbReference>